<reference evidence="16" key="3">
    <citation type="submission" date="2025-08" db="UniProtKB">
        <authorList>
            <consortium name="Ensembl"/>
        </authorList>
    </citation>
    <scope>IDENTIFICATION</scope>
    <source>
        <strain evidence="16">HNI</strain>
    </source>
</reference>
<keyword evidence="10" id="KW-0106">Calcium</keyword>
<dbReference type="Gene3D" id="2.60.120.260">
    <property type="entry name" value="Galactose-binding domain-like"/>
    <property type="match status" value="2"/>
</dbReference>
<dbReference type="AlphaFoldDB" id="A0A3P9KTQ1"/>
<dbReference type="PANTHER" id="PTHR11841">
    <property type="entry name" value="REELIN"/>
    <property type="match status" value="1"/>
</dbReference>
<keyword evidence="3" id="KW-0964">Secreted</keyword>
<keyword evidence="6" id="KW-0479">Metal-binding</keyword>
<evidence type="ECO:0000256" key="11">
    <source>
        <dbReference type="ARBA" id="ARBA00022889"/>
    </source>
</evidence>
<dbReference type="GO" id="GO:0070325">
    <property type="term" value="F:lipoprotein particle receptor binding"/>
    <property type="evidence" value="ECO:0007669"/>
    <property type="project" value="InterPro"/>
</dbReference>
<evidence type="ECO:0000256" key="5">
    <source>
        <dbReference type="ARBA" id="ARBA00022670"/>
    </source>
</evidence>
<evidence type="ECO:0000256" key="10">
    <source>
        <dbReference type="ARBA" id="ARBA00022837"/>
    </source>
</evidence>
<dbReference type="SUPFAM" id="SSF50939">
    <property type="entry name" value="Sialidases"/>
    <property type="match status" value="1"/>
</dbReference>
<dbReference type="PANTHER" id="PTHR11841:SF1">
    <property type="entry name" value="REELIN"/>
    <property type="match status" value="1"/>
</dbReference>
<dbReference type="GO" id="GO:0007417">
    <property type="term" value="P:central nervous system development"/>
    <property type="evidence" value="ECO:0007669"/>
    <property type="project" value="InterPro"/>
</dbReference>
<evidence type="ECO:0000256" key="2">
    <source>
        <dbReference type="ARBA" id="ARBA00022473"/>
    </source>
</evidence>
<accession>A0A3P9KTQ1</accession>
<evidence type="ECO:0000313" key="17">
    <source>
        <dbReference type="Proteomes" id="UP000265180"/>
    </source>
</evidence>
<dbReference type="Proteomes" id="UP000265180">
    <property type="component" value="Chromosome 6"/>
</dbReference>
<keyword evidence="9" id="KW-0862">Zinc</keyword>
<evidence type="ECO:0000256" key="8">
    <source>
        <dbReference type="ARBA" id="ARBA00022825"/>
    </source>
</evidence>
<dbReference type="GO" id="GO:0006508">
    <property type="term" value="P:proteolysis"/>
    <property type="evidence" value="ECO:0007669"/>
    <property type="project" value="UniProtKB-KW"/>
</dbReference>
<keyword evidence="7" id="KW-0378">Hydrolase</keyword>
<dbReference type="GO" id="GO:0008236">
    <property type="term" value="F:serine-type peptidase activity"/>
    <property type="evidence" value="ECO:0007669"/>
    <property type="project" value="UniProtKB-KW"/>
</dbReference>
<dbReference type="InterPro" id="IPR034968">
    <property type="entry name" value="Reelin"/>
</dbReference>
<dbReference type="GO" id="GO:0007155">
    <property type="term" value="P:cell adhesion"/>
    <property type="evidence" value="ECO:0007669"/>
    <property type="project" value="UniProtKB-KW"/>
</dbReference>
<proteinExistence type="inferred from homology"/>
<keyword evidence="4" id="KW-0272">Extracellular matrix</keyword>
<dbReference type="InterPro" id="IPR036278">
    <property type="entry name" value="Sialidase_sf"/>
</dbReference>
<reference evidence="16" key="4">
    <citation type="submission" date="2025-09" db="UniProtKB">
        <authorList>
            <consortium name="Ensembl"/>
        </authorList>
    </citation>
    <scope>IDENTIFICATION</scope>
    <source>
        <strain evidence="16">HNI</strain>
    </source>
</reference>
<comment type="function">
    <text evidence="15">Extracellular matrix serine protease secreted by pioneer neurons that plays a role in layering of neurons in the cerebral cortex and cerebellum by coordinating cell positioning during neurodevelopment. Regulates microtubule function in neurons and neuronal migration. Binding to the extracellular domains of lipoprotein receptors VLDLR and LRP8/APOER2 induces tyrosine phosphorylation of DAB1 and modulation of TAU phosphorylation. Affects migration of sympathetic preganglionic neurons in the spinal cord, where it seems to act as a barrier to neuronal migration. Enzymatic activity is important for the modulation of cell adhesion.</text>
</comment>
<sequence>SSLRGAEVSFGCGVLASGKALVFNRDSRRHLITAPLDSSQARYLQFTLRLGSRSILSSCPAPDKPGEGVLLHYSSDNGITWTLLQHYAYQGFHEIVSVELPAGARKFGVQFRWWQPYHSGRGHDVWALDEISMTSVLFNTISLDFSNAGLRQLVSWDLDTEWAEFVQFYLRVGGDWAECNQADSREEGVLLQYSNDGGISWGLIAEMYFTDFTKPRFVHYELPLASKTPSTRFRWWQPLHSGEGYDQWAIDDVIILSEREKHIIPMANPTLPQHYYRRISN</sequence>
<dbReference type="Ensembl" id="ENSORLT00020018848.1">
    <property type="protein sequence ID" value="ENSORLP00020011855.1"/>
    <property type="gene ID" value="ENSORLG00020000334.1"/>
</dbReference>
<comment type="similarity">
    <text evidence="12">Belongs to the reelin family.</text>
</comment>
<evidence type="ECO:0000313" key="16">
    <source>
        <dbReference type="Ensembl" id="ENSORLP00020011855.1"/>
    </source>
</evidence>
<evidence type="ECO:0000256" key="1">
    <source>
        <dbReference type="ARBA" id="ARBA00004498"/>
    </source>
</evidence>
<dbReference type="FunFam" id="2.60.120.260:FF:000028">
    <property type="entry name" value="Reelin"/>
    <property type="match status" value="1"/>
</dbReference>
<evidence type="ECO:0000256" key="6">
    <source>
        <dbReference type="ARBA" id="ARBA00022723"/>
    </source>
</evidence>
<keyword evidence="5" id="KW-0645">Protease</keyword>
<evidence type="ECO:0000256" key="14">
    <source>
        <dbReference type="ARBA" id="ARBA00044961"/>
    </source>
</evidence>
<keyword evidence="11" id="KW-0130">Cell adhesion</keyword>
<evidence type="ECO:0000256" key="3">
    <source>
        <dbReference type="ARBA" id="ARBA00022525"/>
    </source>
</evidence>
<dbReference type="InterPro" id="IPR049419">
    <property type="entry name" value="Reelin_subrepeat-B"/>
</dbReference>
<evidence type="ECO:0000256" key="13">
    <source>
        <dbReference type="ARBA" id="ARBA00023900"/>
    </source>
</evidence>
<protein>
    <recommendedName>
        <fullName evidence="13">Reelin</fullName>
    </recommendedName>
</protein>
<name>A0A3P9KTQ1_ORYLA</name>
<evidence type="ECO:0000256" key="7">
    <source>
        <dbReference type="ARBA" id="ARBA00022801"/>
    </source>
</evidence>
<reference key="1">
    <citation type="journal article" date="2007" name="Nature">
        <title>The medaka draft genome and insights into vertebrate genome evolution.</title>
        <authorList>
            <person name="Kasahara M."/>
            <person name="Naruse K."/>
            <person name="Sasaki S."/>
            <person name="Nakatani Y."/>
            <person name="Qu W."/>
            <person name="Ahsan B."/>
            <person name="Yamada T."/>
            <person name="Nagayasu Y."/>
            <person name="Doi K."/>
            <person name="Kasai Y."/>
            <person name="Jindo T."/>
            <person name="Kobayashi D."/>
            <person name="Shimada A."/>
            <person name="Toyoda A."/>
            <person name="Kuroki Y."/>
            <person name="Fujiyama A."/>
            <person name="Sasaki T."/>
            <person name="Shimizu A."/>
            <person name="Asakawa S."/>
            <person name="Shimizu N."/>
            <person name="Hashimoto S."/>
            <person name="Yang J."/>
            <person name="Lee Y."/>
            <person name="Matsushima K."/>
            <person name="Sugano S."/>
            <person name="Sakaizumi M."/>
            <person name="Narita T."/>
            <person name="Ohishi K."/>
            <person name="Haga S."/>
            <person name="Ohta F."/>
            <person name="Nomoto H."/>
            <person name="Nogata K."/>
            <person name="Morishita T."/>
            <person name="Endo T."/>
            <person name="Shin-I T."/>
            <person name="Takeda H."/>
            <person name="Morishita S."/>
            <person name="Kohara Y."/>
        </authorList>
    </citation>
    <scope>NUCLEOTIDE SEQUENCE [LARGE SCALE GENOMIC DNA]</scope>
    <source>
        <strain>Hd-rR</strain>
    </source>
</reference>
<organism evidence="16 17">
    <name type="scientific">Oryzias latipes</name>
    <name type="common">Japanese rice fish</name>
    <name type="synonym">Japanese killifish</name>
    <dbReference type="NCBI Taxonomy" id="8090"/>
    <lineage>
        <taxon>Eukaryota</taxon>
        <taxon>Metazoa</taxon>
        <taxon>Chordata</taxon>
        <taxon>Craniata</taxon>
        <taxon>Vertebrata</taxon>
        <taxon>Euteleostomi</taxon>
        <taxon>Actinopterygii</taxon>
        <taxon>Neopterygii</taxon>
        <taxon>Teleostei</taxon>
        <taxon>Neoteleostei</taxon>
        <taxon>Acanthomorphata</taxon>
        <taxon>Ovalentaria</taxon>
        <taxon>Atherinomorphae</taxon>
        <taxon>Beloniformes</taxon>
        <taxon>Adrianichthyidae</taxon>
        <taxon>Oryziinae</taxon>
        <taxon>Oryzias</taxon>
    </lineage>
</organism>
<keyword evidence="2" id="KW-0217">Developmental protein</keyword>
<reference evidence="16 17" key="2">
    <citation type="submission" date="2017-04" db="EMBL/GenBank/DDBJ databases">
        <title>CpG methylation of centromeres and impact of large insertions on vertebrate speciation.</title>
        <authorList>
            <person name="Ichikawa K."/>
            <person name="Yoshimura J."/>
            <person name="Morishita S."/>
        </authorList>
    </citation>
    <scope>NUCLEOTIDE SEQUENCE</scope>
    <source>
        <strain evidence="16 17">HNI</strain>
    </source>
</reference>
<comment type="subcellular location">
    <subcellularLocation>
        <location evidence="1">Secreted</location>
        <location evidence="1">Extracellular space</location>
        <location evidence="1">Extracellular matrix</location>
    </subcellularLocation>
</comment>
<dbReference type="GO" id="GO:0046872">
    <property type="term" value="F:metal ion binding"/>
    <property type="evidence" value="ECO:0007669"/>
    <property type="project" value="UniProtKB-KW"/>
</dbReference>
<evidence type="ECO:0000256" key="9">
    <source>
        <dbReference type="ARBA" id="ARBA00022833"/>
    </source>
</evidence>
<keyword evidence="8" id="KW-0720">Serine protease</keyword>
<dbReference type="Pfam" id="PF21471">
    <property type="entry name" value="Reelin_subrepeat-B"/>
    <property type="match status" value="2"/>
</dbReference>
<evidence type="ECO:0000256" key="12">
    <source>
        <dbReference type="ARBA" id="ARBA00023773"/>
    </source>
</evidence>
<dbReference type="GO" id="GO:0001764">
    <property type="term" value="P:neuron migration"/>
    <property type="evidence" value="ECO:0007669"/>
    <property type="project" value="InterPro"/>
</dbReference>
<evidence type="ECO:0000256" key="15">
    <source>
        <dbReference type="ARBA" id="ARBA00046064"/>
    </source>
</evidence>
<evidence type="ECO:0000256" key="4">
    <source>
        <dbReference type="ARBA" id="ARBA00022530"/>
    </source>
</evidence>
<comment type="subunit">
    <text evidence="14">Oligomer of disulfide-linked homodimers.</text>
</comment>